<name>A0A3D8QPS7_9HELO</name>
<dbReference type="STRING" id="1849047.A0A3D8QPS7"/>
<dbReference type="InterPro" id="IPR052998">
    <property type="entry name" value="Hetero-Diels-Alderase-like"/>
</dbReference>
<keyword evidence="3" id="KW-1185">Reference proteome</keyword>
<evidence type="ECO:0008006" key="4">
    <source>
        <dbReference type="Google" id="ProtNLM"/>
    </source>
</evidence>
<comment type="caution">
    <text evidence="2">The sequence shown here is derived from an EMBL/GenBank/DDBJ whole genome shotgun (WGS) entry which is preliminary data.</text>
</comment>
<dbReference type="PANTHER" id="PTHR42060">
    <property type="entry name" value="NHL REPEAT-CONTAINING PROTEIN-RELATED"/>
    <property type="match status" value="1"/>
</dbReference>
<dbReference type="EMBL" id="PDLM01000013">
    <property type="protein sequence ID" value="RDW63787.1"/>
    <property type="molecule type" value="Genomic_DNA"/>
</dbReference>
<dbReference type="AlphaFoldDB" id="A0A3D8QPS7"/>
<proteinExistence type="predicted"/>
<feature type="signal peptide" evidence="1">
    <location>
        <begin position="1"/>
        <end position="22"/>
    </location>
</feature>
<protein>
    <recommendedName>
        <fullName evidence="4">SMP-30/Gluconolactonase/LRE-like region domain-containing protein</fullName>
    </recommendedName>
</protein>
<sequence>MASFTWSGFLCLVSLISSLIQASHQSLPLPIRDIYQFSIPTYIEGVYVRSNGDLIVTTVWPNASIYAVCGATTDAPTISLIHAFDEIGAVTAILETQPDVFHFIGGNQSSLGFGIHGTYGVWELDLRPANGTNYTKSTIQELVRINDGGFLVALETVPDTPTTLLVSDSTNGVVWRVDTLARNYKLGIQDVNMAYPPWGATPFGIDDIHIKNGYLYWSNSYEATIYRIAITDNGYPPAGAVSEVFKAVRALFLDKFSFGPNDGDTIWVAANANSQLVAITPDGNATFVAGVSDQMMLAGPTGTAFGKLKGDTNTVYVITGGGLVSPINGTVIEGGKIVAIDTTGFF</sequence>
<organism evidence="2 3">
    <name type="scientific">Coleophoma cylindrospora</name>
    <dbReference type="NCBI Taxonomy" id="1849047"/>
    <lineage>
        <taxon>Eukaryota</taxon>
        <taxon>Fungi</taxon>
        <taxon>Dikarya</taxon>
        <taxon>Ascomycota</taxon>
        <taxon>Pezizomycotina</taxon>
        <taxon>Leotiomycetes</taxon>
        <taxon>Helotiales</taxon>
        <taxon>Dermateaceae</taxon>
        <taxon>Coleophoma</taxon>
    </lineage>
</organism>
<gene>
    <name evidence="2" type="ORF">BP6252_11332</name>
</gene>
<evidence type="ECO:0000313" key="2">
    <source>
        <dbReference type="EMBL" id="RDW63787.1"/>
    </source>
</evidence>
<dbReference type="InterPro" id="IPR011042">
    <property type="entry name" value="6-blade_b-propeller_TolB-like"/>
</dbReference>
<dbReference type="Gene3D" id="2.120.10.30">
    <property type="entry name" value="TolB, C-terminal domain"/>
    <property type="match status" value="1"/>
</dbReference>
<evidence type="ECO:0000313" key="3">
    <source>
        <dbReference type="Proteomes" id="UP000256645"/>
    </source>
</evidence>
<keyword evidence="1" id="KW-0732">Signal</keyword>
<dbReference type="PANTHER" id="PTHR42060:SF1">
    <property type="entry name" value="NHL REPEAT-CONTAINING PROTEIN"/>
    <property type="match status" value="1"/>
</dbReference>
<dbReference type="SUPFAM" id="SSF63829">
    <property type="entry name" value="Calcium-dependent phosphotriesterase"/>
    <property type="match status" value="1"/>
</dbReference>
<reference evidence="2 3" key="1">
    <citation type="journal article" date="2018" name="IMA Fungus">
        <title>IMA Genome-F 9: Draft genome sequence of Annulohypoxylon stygium, Aspergillus mulundensis, Berkeleyomyces basicola (syn. Thielaviopsis basicola), Ceratocystis smalleyi, two Cercospora beticola strains, Coleophoma cylindrospora, Fusarium fracticaudum, Phialophora cf. hyalina, and Morchella septimelata.</title>
        <authorList>
            <person name="Wingfield B.D."/>
            <person name="Bills G.F."/>
            <person name="Dong Y."/>
            <person name="Huang W."/>
            <person name="Nel W.J."/>
            <person name="Swalarsk-Parry B.S."/>
            <person name="Vaghefi N."/>
            <person name="Wilken P.M."/>
            <person name="An Z."/>
            <person name="de Beer Z.W."/>
            <person name="De Vos L."/>
            <person name="Chen L."/>
            <person name="Duong T.A."/>
            <person name="Gao Y."/>
            <person name="Hammerbacher A."/>
            <person name="Kikkert J.R."/>
            <person name="Li Y."/>
            <person name="Li H."/>
            <person name="Li K."/>
            <person name="Li Q."/>
            <person name="Liu X."/>
            <person name="Ma X."/>
            <person name="Naidoo K."/>
            <person name="Pethybridge S.J."/>
            <person name="Sun J."/>
            <person name="Steenkamp E.T."/>
            <person name="van der Nest M.A."/>
            <person name="van Wyk S."/>
            <person name="Wingfield M.J."/>
            <person name="Xiong C."/>
            <person name="Yue Q."/>
            <person name="Zhang X."/>
        </authorList>
    </citation>
    <scope>NUCLEOTIDE SEQUENCE [LARGE SCALE GENOMIC DNA]</scope>
    <source>
        <strain evidence="2 3">BP6252</strain>
    </source>
</reference>
<feature type="chain" id="PRO_5017583401" description="SMP-30/Gluconolactonase/LRE-like region domain-containing protein" evidence="1">
    <location>
        <begin position="23"/>
        <end position="346"/>
    </location>
</feature>
<dbReference type="OrthoDB" id="9977941at2759"/>
<accession>A0A3D8QPS7</accession>
<dbReference type="Proteomes" id="UP000256645">
    <property type="component" value="Unassembled WGS sequence"/>
</dbReference>
<evidence type="ECO:0000256" key="1">
    <source>
        <dbReference type="SAM" id="SignalP"/>
    </source>
</evidence>